<dbReference type="Proteomes" id="UP000049828">
    <property type="component" value="Unassembled WGS sequence"/>
</dbReference>
<protein>
    <submittedName>
        <fullName evidence="2">Uncharacterized protein</fullName>
    </submittedName>
</protein>
<keyword evidence="1" id="KW-1133">Transmembrane helix</keyword>
<feature type="transmembrane region" description="Helical" evidence="1">
    <location>
        <begin position="52"/>
        <end position="70"/>
    </location>
</feature>
<evidence type="ECO:0000313" key="2">
    <source>
        <dbReference type="EMBL" id="CRL43252.1"/>
    </source>
</evidence>
<accession>A0A0M6WZU2</accession>
<dbReference type="STRING" id="360807.ERS852392_02815"/>
<organism evidence="2 3">
    <name type="scientific">Roseburia inulinivorans</name>
    <dbReference type="NCBI Taxonomy" id="360807"/>
    <lineage>
        <taxon>Bacteria</taxon>
        <taxon>Bacillati</taxon>
        <taxon>Bacillota</taxon>
        <taxon>Clostridia</taxon>
        <taxon>Lachnospirales</taxon>
        <taxon>Lachnospiraceae</taxon>
        <taxon>Roseburia</taxon>
    </lineage>
</organism>
<dbReference type="AlphaFoldDB" id="A0A0M6WZU2"/>
<feature type="transmembrane region" description="Helical" evidence="1">
    <location>
        <begin position="21"/>
        <end position="40"/>
    </location>
</feature>
<reference evidence="3" key="1">
    <citation type="submission" date="2015-05" db="EMBL/GenBank/DDBJ databases">
        <authorList>
            <consortium name="Pathogen Informatics"/>
        </authorList>
    </citation>
    <scope>NUCLEOTIDE SEQUENCE [LARGE SCALE GENOMIC DNA]</scope>
    <source>
        <strain evidence="3">L1-83</strain>
    </source>
</reference>
<dbReference type="EMBL" id="CVRS01000122">
    <property type="protein sequence ID" value="CRL43252.1"/>
    <property type="molecule type" value="Genomic_DNA"/>
</dbReference>
<dbReference type="RefSeq" id="WP_055040524.1">
    <property type="nucleotide sequence ID" value="NZ_CVRS01000122.1"/>
</dbReference>
<sequence>MGNFLPKYPKNYFKNQKGLRSFWKMISIGISIIFGILACIDKFEKQWELNVFYFGIALLLFYIFIHPVWMDAKKKKGYKFEEDRIYVFNILGKQTRMIAYQTMEKAVQKRQVRCKNNGLVIGKGRNKICFLYEPGSLEAAKRVRQCYDMLQKHIEPALPCFRQTGQDLLDRRAFYRRCRKRQTILLLIGSFFAGVFCHNSSDPDATVMLIAAVVVGFCETLTLLSLYGTILLEAENEKKITREFKETDYIRAKDARFGKVYTAVVVACLLLFNAWVIFFS</sequence>
<feature type="transmembrane region" description="Helical" evidence="1">
    <location>
        <begin position="260"/>
        <end position="278"/>
    </location>
</feature>
<evidence type="ECO:0000313" key="3">
    <source>
        <dbReference type="Proteomes" id="UP000049828"/>
    </source>
</evidence>
<name>A0A0M6WZU2_9FIRM</name>
<evidence type="ECO:0000256" key="1">
    <source>
        <dbReference type="SAM" id="Phobius"/>
    </source>
</evidence>
<dbReference type="OrthoDB" id="10019691at2"/>
<keyword evidence="3" id="KW-1185">Reference proteome</keyword>
<feature type="transmembrane region" description="Helical" evidence="1">
    <location>
        <begin position="207"/>
        <end position="232"/>
    </location>
</feature>
<proteinExistence type="predicted"/>
<keyword evidence="1" id="KW-0472">Membrane</keyword>
<feature type="transmembrane region" description="Helical" evidence="1">
    <location>
        <begin position="184"/>
        <end position="201"/>
    </location>
</feature>
<gene>
    <name evidence="2" type="ORF">RIL183_34021</name>
</gene>
<keyword evidence="1" id="KW-0812">Transmembrane</keyword>